<evidence type="ECO:0000313" key="2">
    <source>
        <dbReference type="EMBL" id="KTR94270.1"/>
    </source>
</evidence>
<gene>
    <name evidence="2" type="ORF">NS220_09755</name>
</gene>
<evidence type="ECO:0000313" key="3">
    <source>
        <dbReference type="Proteomes" id="UP000075025"/>
    </source>
</evidence>
<dbReference type="EMBL" id="LDRT01000058">
    <property type="protein sequence ID" value="KTR94270.1"/>
    <property type="molecule type" value="Genomic_DNA"/>
</dbReference>
<dbReference type="InterPro" id="IPR029058">
    <property type="entry name" value="AB_hydrolase_fold"/>
</dbReference>
<name>A0A147EWR7_MICTE</name>
<feature type="domain" description="GPI inositol-deacylase PGAP1-like alpha/beta" evidence="1">
    <location>
        <begin position="106"/>
        <end position="152"/>
    </location>
</feature>
<organism evidence="2 3">
    <name type="scientific">Microbacterium testaceum</name>
    <name type="common">Aureobacterium testaceum</name>
    <name type="synonym">Brevibacterium testaceum</name>
    <dbReference type="NCBI Taxonomy" id="2033"/>
    <lineage>
        <taxon>Bacteria</taxon>
        <taxon>Bacillati</taxon>
        <taxon>Actinomycetota</taxon>
        <taxon>Actinomycetes</taxon>
        <taxon>Micrococcales</taxon>
        <taxon>Microbacteriaceae</taxon>
        <taxon>Microbacterium</taxon>
    </lineage>
</organism>
<accession>A0A147EWR7</accession>
<comment type="caution">
    <text evidence="2">The sequence shown here is derived from an EMBL/GenBank/DDBJ whole genome shotgun (WGS) entry which is preliminary data.</text>
</comment>
<dbReference type="RefSeq" id="WP_058623874.1">
    <property type="nucleotide sequence ID" value="NZ_LDRT01000058.1"/>
</dbReference>
<protein>
    <submittedName>
        <fullName evidence="2">Alpha/beta hydrolase</fullName>
    </submittedName>
</protein>
<reference evidence="2 3" key="1">
    <citation type="journal article" date="2016" name="Front. Microbiol.">
        <title>Genomic Resource of Rice Seed Associated Bacteria.</title>
        <authorList>
            <person name="Midha S."/>
            <person name="Bansal K."/>
            <person name="Sharma S."/>
            <person name="Kumar N."/>
            <person name="Patil P.P."/>
            <person name="Chaudhry V."/>
            <person name="Patil P.B."/>
        </authorList>
    </citation>
    <scope>NUCLEOTIDE SEQUENCE [LARGE SCALE GENOMIC DNA]</scope>
    <source>
        <strain evidence="2 3">NS220</strain>
    </source>
</reference>
<sequence length="298" mass="31213">MIDAVVLVSGGAAVTPYTDTAHAAASGLAAGNTMTALRAHVLDRGIRVFTAPARIGVGEVRQDAGWQGFGDVPVVLPAEVTINAVGRVDDAGVALAGFLRHLAANDGVGRVALVGHSMGGLFSRAAIRELGDDGPRVAHLVTLGTPWDGSVLGDLLDDEITEDDAHGDPATLQIFAEARPYADANSQGAADEVSRRFLRGWNERQAGVLDGIPVTAIGAGYFAAADEPRQLWPHDGLVSLTSGRADEVPAAVLPEVVRHSFPDHVHSIFFAEAFGLPWERALTWDPAVFARIDDALGI</sequence>
<keyword evidence="2" id="KW-0378">Hydrolase</keyword>
<dbReference type="OrthoDB" id="556502at2"/>
<dbReference type="Gene3D" id="3.40.50.1820">
    <property type="entry name" value="alpha/beta hydrolase"/>
    <property type="match status" value="1"/>
</dbReference>
<dbReference type="GO" id="GO:0016788">
    <property type="term" value="F:hydrolase activity, acting on ester bonds"/>
    <property type="evidence" value="ECO:0007669"/>
    <property type="project" value="InterPro"/>
</dbReference>
<dbReference type="InterPro" id="IPR012908">
    <property type="entry name" value="PGAP1-ab_dom-like"/>
</dbReference>
<evidence type="ECO:0000259" key="1">
    <source>
        <dbReference type="Pfam" id="PF07819"/>
    </source>
</evidence>
<proteinExistence type="predicted"/>
<dbReference type="SUPFAM" id="SSF53474">
    <property type="entry name" value="alpha/beta-Hydrolases"/>
    <property type="match status" value="1"/>
</dbReference>
<dbReference type="Pfam" id="PF07819">
    <property type="entry name" value="PGAP1"/>
    <property type="match status" value="1"/>
</dbReference>
<dbReference type="PATRIC" id="fig|2033.6.peg.3054"/>
<dbReference type="AlphaFoldDB" id="A0A147EWR7"/>
<dbReference type="Proteomes" id="UP000075025">
    <property type="component" value="Unassembled WGS sequence"/>
</dbReference>